<dbReference type="RefSeq" id="WP_187302436.1">
    <property type="nucleotide sequence ID" value="NZ_JACRYT010000004.1"/>
</dbReference>
<dbReference type="InterPro" id="IPR006541">
    <property type="entry name" value="Bacteriocin_ass"/>
</dbReference>
<gene>
    <name evidence="2" type="ORF">H9L42_05760</name>
</gene>
<keyword evidence="1" id="KW-0812">Transmembrane</keyword>
<evidence type="ECO:0000313" key="3">
    <source>
        <dbReference type="Proteomes" id="UP000602647"/>
    </source>
</evidence>
<feature type="transmembrane region" description="Helical" evidence="1">
    <location>
        <begin position="521"/>
        <end position="543"/>
    </location>
</feature>
<sequence length="637" mass="72522">MGTVKYIISFLLIVFITLAIAEGYVQYTFSFSAAYPGIVLREASGEQLENLSRKAGVKIFAEEYRFDDIFTHRVNLYCSEGMERVLRQRSMIREGSCKSLLSGDTVISIFPLEEFEAQGKATVYYLHGSREDMRRFCQETGGEPFETDGSPEAENQYVIYWIFALGAAALLTLYQIALLRREVLLRIISGQDLRQFILRHAAREFIFYGGCFLLFLLLFSLLSSPEYYLKNTGPWFFLLAVCNGSLHLLLLFTDYKKDMYIGVRARRVLKVSYVYKAVGIILTLAVITGCVRTISEAAPFYQPKEVFSHYKDYSYYQMNVDSDSGDGDRADRLCLKLYQEYLQKKKTFAMVELQDPGSYDANYIYADAGALPYLRGTIPELSKMDLREQTVYRISPANYEKTGNKQGDASQEVFETYYDGPYQMRNLTYEEDVKLIACDGSMGSVGVGTTKIKENPVILLNLITRDTGTVDPYILQSAMLEISDAEWEAFAEENGIRQEPIYKTNAWENYLNQWNVKKGSIIFSAALIVCMFLMEGILLYQILKYEFYVRGRELLLKKLHGYSFIRRYRGLLTLTLICTAAGGGAVSVSNYFHFREPPGAMAAAAAGVLLVETALILYLIRKLEHRNLQRILKGGML</sequence>
<name>A0A923NNP1_9FIRM</name>
<accession>A0A923NNP1</accession>
<keyword evidence="3" id="KW-1185">Reference proteome</keyword>
<dbReference type="EMBL" id="JACRYT010000004">
    <property type="protein sequence ID" value="MBC6679328.1"/>
    <property type="molecule type" value="Genomic_DNA"/>
</dbReference>
<keyword evidence="1" id="KW-0472">Membrane</keyword>
<dbReference type="Proteomes" id="UP000602647">
    <property type="component" value="Unassembled WGS sequence"/>
</dbReference>
<feature type="transmembrane region" description="Helical" evidence="1">
    <location>
        <begin position="571"/>
        <end position="594"/>
    </location>
</feature>
<evidence type="ECO:0000313" key="2">
    <source>
        <dbReference type="EMBL" id="MBC6679328.1"/>
    </source>
</evidence>
<proteinExistence type="predicted"/>
<evidence type="ECO:0000256" key="1">
    <source>
        <dbReference type="SAM" id="Phobius"/>
    </source>
</evidence>
<organism evidence="2 3">
    <name type="scientific">Zhenpiania hominis</name>
    <dbReference type="NCBI Taxonomy" id="2763644"/>
    <lineage>
        <taxon>Bacteria</taxon>
        <taxon>Bacillati</taxon>
        <taxon>Bacillota</taxon>
        <taxon>Clostridia</taxon>
        <taxon>Peptostreptococcales</taxon>
        <taxon>Anaerovoracaceae</taxon>
        <taxon>Zhenpiania</taxon>
    </lineage>
</organism>
<protein>
    <submittedName>
        <fullName evidence="2">DUF1430 domain-containing protein</fullName>
    </submittedName>
</protein>
<dbReference type="Pfam" id="PF07242">
    <property type="entry name" value="DUF1430"/>
    <property type="match status" value="1"/>
</dbReference>
<dbReference type="AlphaFoldDB" id="A0A923NNP1"/>
<feature type="transmembrane region" description="Helical" evidence="1">
    <location>
        <begin position="273"/>
        <end position="294"/>
    </location>
</feature>
<feature type="transmembrane region" description="Helical" evidence="1">
    <location>
        <begin position="158"/>
        <end position="179"/>
    </location>
</feature>
<feature type="transmembrane region" description="Helical" evidence="1">
    <location>
        <begin position="235"/>
        <end position="252"/>
    </location>
</feature>
<keyword evidence="1" id="KW-1133">Transmembrane helix</keyword>
<reference evidence="2" key="1">
    <citation type="submission" date="2020-08" db="EMBL/GenBank/DDBJ databases">
        <title>Genome public.</title>
        <authorList>
            <person name="Liu C."/>
            <person name="Sun Q."/>
        </authorList>
    </citation>
    <scope>NUCLEOTIDE SEQUENCE</scope>
    <source>
        <strain evidence="2">BX12</strain>
    </source>
</reference>
<comment type="caution">
    <text evidence="2">The sequence shown here is derived from an EMBL/GenBank/DDBJ whole genome shotgun (WGS) entry which is preliminary data.</text>
</comment>
<feature type="transmembrane region" description="Helical" evidence="1">
    <location>
        <begin position="600"/>
        <end position="620"/>
    </location>
</feature>
<feature type="transmembrane region" description="Helical" evidence="1">
    <location>
        <begin position="205"/>
        <end position="223"/>
    </location>
</feature>